<sequence>MVLLKATHFDHLRRMLDDEEIEMEHSRRDAALRASGSLSSSMESLDPEIMLAEHCTSDDLDKLSICLSEASSEPNDTTRGSILYDVMQAQLALWTLIFSILYSYAWQQHRKKFIFSLFFIIPTVFTVCCAISALLTVIVILGRLFTTPIGYTELLKYGEDPTTGQTTYPRRHRSYSGTSCRSSMSIRSALSVEDVQLPVPLCRRHSSNGSINSSIIMEPLPFRWSTNRVGLTDE</sequence>
<keyword evidence="1" id="KW-0472">Membrane</keyword>
<feature type="transmembrane region" description="Helical" evidence="1">
    <location>
        <begin position="82"/>
        <end position="105"/>
    </location>
</feature>
<feature type="transmembrane region" description="Helical" evidence="1">
    <location>
        <begin position="117"/>
        <end position="141"/>
    </location>
</feature>
<dbReference type="WBParaSite" id="PgB06_g022_t06">
    <property type="protein sequence ID" value="PgB06_g022_t06"/>
    <property type="gene ID" value="PgB06_g022"/>
</dbReference>
<keyword evidence="1" id="KW-1133">Transmembrane helix</keyword>
<accession>A0A914ZKF1</accession>
<evidence type="ECO:0000256" key="1">
    <source>
        <dbReference type="SAM" id="Phobius"/>
    </source>
</evidence>
<proteinExistence type="predicted"/>
<evidence type="ECO:0000313" key="2">
    <source>
        <dbReference type="Proteomes" id="UP000887569"/>
    </source>
</evidence>
<keyword evidence="1" id="KW-0812">Transmembrane</keyword>
<name>A0A914ZKF1_PARUN</name>
<organism evidence="2 3">
    <name type="scientific">Parascaris univalens</name>
    <name type="common">Nematode worm</name>
    <dbReference type="NCBI Taxonomy" id="6257"/>
    <lineage>
        <taxon>Eukaryota</taxon>
        <taxon>Metazoa</taxon>
        <taxon>Ecdysozoa</taxon>
        <taxon>Nematoda</taxon>
        <taxon>Chromadorea</taxon>
        <taxon>Rhabditida</taxon>
        <taxon>Spirurina</taxon>
        <taxon>Ascaridomorpha</taxon>
        <taxon>Ascaridoidea</taxon>
        <taxon>Ascarididae</taxon>
        <taxon>Parascaris</taxon>
    </lineage>
</organism>
<protein>
    <submittedName>
        <fullName evidence="3">Uncharacterized protein</fullName>
    </submittedName>
</protein>
<evidence type="ECO:0000313" key="3">
    <source>
        <dbReference type="WBParaSite" id="PgB06_g022_t06"/>
    </source>
</evidence>
<dbReference type="AlphaFoldDB" id="A0A914ZKF1"/>
<dbReference type="Proteomes" id="UP000887569">
    <property type="component" value="Unplaced"/>
</dbReference>
<keyword evidence="2" id="KW-1185">Reference proteome</keyword>
<reference evidence="3" key="1">
    <citation type="submission" date="2022-11" db="UniProtKB">
        <authorList>
            <consortium name="WormBaseParasite"/>
        </authorList>
    </citation>
    <scope>IDENTIFICATION</scope>
</reference>